<dbReference type="SMART" id="SM00345">
    <property type="entry name" value="HTH_GNTR"/>
    <property type="match status" value="1"/>
</dbReference>
<keyword evidence="3" id="KW-0804">Transcription</keyword>
<feature type="domain" description="HTH gntR-type" evidence="4">
    <location>
        <begin position="7"/>
        <end position="75"/>
    </location>
</feature>
<dbReference type="GO" id="GO:0003677">
    <property type="term" value="F:DNA binding"/>
    <property type="evidence" value="ECO:0007669"/>
    <property type="project" value="UniProtKB-KW"/>
</dbReference>
<accession>A0A2T3HIV9</accession>
<dbReference type="CDD" id="cd07377">
    <property type="entry name" value="WHTH_GntR"/>
    <property type="match status" value="1"/>
</dbReference>
<dbReference type="InterPro" id="IPR036390">
    <property type="entry name" value="WH_DNA-bd_sf"/>
</dbReference>
<sequence>MDFKDQQAIYLQIAEHVGEQILLGRWRDNDKIPSVRELAVALEVNPNTVMRAYEHLQQVHIIFTKRGMGYFVADNAMQQLRKIRKEQFMTDELPLLLRKIALMNIDFNDIEQAWKSYQETFQKEQNEKK</sequence>
<evidence type="ECO:0000313" key="6">
    <source>
        <dbReference type="Proteomes" id="UP000240912"/>
    </source>
</evidence>
<protein>
    <submittedName>
        <fullName evidence="5">GntR family transcriptional regulator</fullName>
    </submittedName>
</protein>
<dbReference type="GO" id="GO:0003700">
    <property type="term" value="F:DNA-binding transcription factor activity"/>
    <property type="evidence" value="ECO:0007669"/>
    <property type="project" value="InterPro"/>
</dbReference>
<organism evidence="5 6">
    <name type="scientific">Pedobacter yulinensis</name>
    <dbReference type="NCBI Taxonomy" id="2126353"/>
    <lineage>
        <taxon>Bacteria</taxon>
        <taxon>Pseudomonadati</taxon>
        <taxon>Bacteroidota</taxon>
        <taxon>Sphingobacteriia</taxon>
        <taxon>Sphingobacteriales</taxon>
        <taxon>Sphingobacteriaceae</taxon>
        <taxon>Pedobacter</taxon>
    </lineage>
</organism>
<keyword evidence="6" id="KW-1185">Reference proteome</keyword>
<dbReference type="PANTHER" id="PTHR38445">
    <property type="entry name" value="HTH-TYPE TRANSCRIPTIONAL REPRESSOR YTRA"/>
    <property type="match status" value="1"/>
</dbReference>
<evidence type="ECO:0000256" key="3">
    <source>
        <dbReference type="ARBA" id="ARBA00023163"/>
    </source>
</evidence>
<evidence type="ECO:0000256" key="2">
    <source>
        <dbReference type="ARBA" id="ARBA00023125"/>
    </source>
</evidence>
<dbReference type="Pfam" id="PF00392">
    <property type="entry name" value="GntR"/>
    <property type="match status" value="1"/>
</dbReference>
<reference evidence="5 6" key="1">
    <citation type="submission" date="2018-03" db="EMBL/GenBank/DDBJ databases">
        <authorList>
            <person name="Keele B.F."/>
        </authorList>
    </citation>
    <scope>NUCLEOTIDE SEQUENCE [LARGE SCALE GENOMIC DNA]</scope>
    <source>
        <strain evidence="5 6">YL28-9</strain>
    </source>
</reference>
<keyword evidence="1" id="KW-0805">Transcription regulation</keyword>
<evidence type="ECO:0000259" key="4">
    <source>
        <dbReference type="PROSITE" id="PS50949"/>
    </source>
</evidence>
<name>A0A2T3HIV9_9SPHI</name>
<evidence type="ECO:0000313" key="5">
    <source>
        <dbReference type="EMBL" id="PST82376.1"/>
    </source>
</evidence>
<dbReference type="PROSITE" id="PS50949">
    <property type="entry name" value="HTH_GNTR"/>
    <property type="match status" value="1"/>
</dbReference>
<proteinExistence type="predicted"/>
<dbReference type="Proteomes" id="UP000240912">
    <property type="component" value="Unassembled WGS sequence"/>
</dbReference>
<dbReference type="InterPro" id="IPR036388">
    <property type="entry name" value="WH-like_DNA-bd_sf"/>
</dbReference>
<dbReference type="AlphaFoldDB" id="A0A2T3HIV9"/>
<comment type="caution">
    <text evidence="5">The sequence shown here is derived from an EMBL/GenBank/DDBJ whole genome shotgun (WGS) entry which is preliminary data.</text>
</comment>
<dbReference type="EMBL" id="PYLS01000006">
    <property type="protein sequence ID" value="PST82376.1"/>
    <property type="molecule type" value="Genomic_DNA"/>
</dbReference>
<dbReference type="PANTHER" id="PTHR38445:SF10">
    <property type="entry name" value="GNTR-FAMILY TRANSCRIPTIONAL REGULATOR"/>
    <property type="match status" value="1"/>
</dbReference>
<evidence type="ECO:0000256" key="1">
    <source>
        <dbReference type="ARBA" id="ARBA00023015"/>
    </source>
</evidence>
<dbReference type="InterPro" id="IPR000524">
    <property type="entry name" value="Tscrpt_reg_HTH_GntR"/>
</dbReference>
<dbReference type="SUPFAM" id="SSF46785">
    <property type="entry name" value="Winged helix' DNA-binding domain"/>
    <property type="match status" value="1"/>
</dbReference>
<gene>
    <name evidence="5" type="ORF">C7T94_16500</name>
</gene>
<keyword evidence="2" id="KW-0238">DNA-binding</keyword>
<dbReference type="OrthoDB" id="362473at2"/>
<dbReference type="Gene3D" id="1.10.287.100">
    <property type="match status" value="1"/>
</dbReference>
<dbReference type="Gene3D" id="1.10.10.10">
    <property type="entry name" value="Winged helix-like DNA-binding domain superfamily/Winged helix DNA-binding domain"/>
    <property type="match status" value="1"/>
</dbReference>
<dbReference type="RefSeq" id="WP_107216640.1">
    <property type="nucleotide sequence ID" value="NZ_KZ686270.1"/>
</dbReference>